<evidence type="ECO:0000256" key="2">
    <source>
        <dbReference type="ARBA" id="ARBA00023015"/>
    </source>
</evidence>
<evidence type="ECO:0000259" key="6">
    <source>
        <dbReference type="PROSITE" id="PS50043"/>
    </source>
</evidence>
<dbReference type="SMART" id="SM00448">
    <property type="entry name" value="REC"/>
    <property type="match status" value="1"/>
</dbReference>
<dbReference type="RefSeq" id="WP_344744458.1">
    <property type="nucleotide sequence ID" value="NZ_BAAAWW010000044.1"/>
</dbReference>
<keyword evidence="3" id="KW-0238">DNA-binding</keyword>
<dbReference type="SUPFAM" id="SSF52172">
    <property type="entry name" value="CheY-like"/>
    <property type="match status" value="1"/>
</dbReference>
<dbReference type="SUPFAM" id="SSF46894">
    <property type="entry name" value="C-terminal effector domain of the bipartite response regulators"/>
    <property type="match status" value="1"/>
</dbReference>
<dbReference type="PROSITE" id="PS50110">
    <property type="entry name" value="RESPONSE_REGULATORY"/>
    <property type="match status" value="1"/>
</dbReference>
<dbReference type="CDD" id="cd06170">
    <property type="entry name" value="LuxR_C_like"/>
    <property type="match status" value="1"/>
</dbReference>
<dbReference type="InterPro" id="IPR039420">
    <property type="entry name" value="WalR-like"/>
</dbReference>
<sequence length="224" mass="24711">MRKIRVLIADDQPLIRSGLHAVFDGVPDIVVVGEARHGVQAVQSVKTLRPDVVLMDINMPRMDGITATREICKLGADYPAKVVILTIYDQDEHVFEALRSGASGFILKHTPTERLVDAVREAAEGDALLSPSVTRKLIDEFARRPVLSAAPTAVLDQLTEREREVFQLLVRGYGNDEIARALVLGDSTIKSHVQHLYQKLGVRDRVQIVIFAYENGLVAATPRG</sequence>
<keyword evidence="2" id="KW-0805">Transcription regulation</keyword>
<dbReference type="PROSITE" id="PS50043">
    <property type="entry name" value="HTH_LUXR_2"/>
    <property type="match status" value="1"/>
</dbReference>
<dbReference type="InterPro" id="IPR058245">
    <property type="entry name" value="NreC/VraR/RcsB-like_REC"/>
</dbReference>
<proteinExistence type="predicted"/>
<dbReference type="PANTHER" id="PTHR43214:SF24">
    <property type="entry name" value="TRANSCRIPTIONAL REGULATORY PROTEIN NARL-RELATED"/>
    <property type="match status" value="1"/>
</dbReference>
<gene>
    <name evidence="8" type="ORF">ACFFRH_02385</name>
</gene>
<dbReference type="CDD" id="cd17535">
    <property type="entry name" value="REC_NarL-like"/>
    <property type="match status" value="1"/>
</dbReference>
<name>A0ABV5T5H5_9ACTN</name>
<dbReference type="Gene3D" id="3.40.50.2300">
    <property type="match status" value="1"/>
</dbReference>
<reference evidence="8 9" key="1">
    <citation type="submission" date="2024-09" db="EMBL/GenBank/DDBJ databases">
        <authorList>
            <person name="Sun Q."/>
            <person name="Mori K."/>
        </authorList>
    </citation>
    <scope>NUCLEOTIDE SEQUENCE [LARGE SCALE GENOMIC DNA]</scope>
    <source>
        <strain evidence="8 9">JCM 3028</strain>
    </source>
</reference>
<dbReference type="InterPro" id="IPR000792">
    <property type="entry name" value="Tscrpt_reg_LuxR_C"/>
</dbReference>
<evidence type="ECO:0000256" key="3">
    <source>
        <dbReference type="ARBA" id="ARBA00023125"/>
    </source>
</evidence>
<dbReference type="SMART" id="SM00421">
    <property type="entry name" value="HTH_LUXR"/>
    <property type="match status" value="1"/>
</dbReference>
<dbReference type="InterPro" id="IPR016032">
    <property type="entry name" value="Sig_transdc_resp-reg_C-effctor"/>
</dbReference>
<dbReference type="Pfam" id="PF00196">
    <property type="entry name" value="GerE"/>
    <property type="match status" value="1"/>
</dbReference>
<feature type="modified residue" description="4-aspartylphosphate" evidence="5">
    <location>
        <position position="56"/>
    </location>
</feature>
<feature type="domain" description="HTH luxR-type" evidence="6">
    <location>
        <begin position="151"/>
        <end position="216"/>
    </location>
</feature>
<dbReference type="Pfam" id="PF00072">
    <property type="entry name" value="Response_reg"/>
    <property type="match status" value="1"/>
</dbReference>
<protein>
    <submittedName>
        <fullName evidence="8">Response regulator</fullName>
    </submittedName>
</protein>
<evidence type="ECO:0000259" key="7">
    <source>
        <dbReference type="PROSITE" id="PS50110"/>
    </source>
</evidence>
<dbReference type="Proteomes" id="UP001589610">
    <property type="component" value="Unassembled WGS sequence"/>
</dbReference>
<dbReference type="PANTHER" id="PTHR43214">
    <property type="entry name" value="TWO-COMPONENT RESPONSE REGULATOR"/>
    <property type="match status" value="1"/>
</dbReference>
<evidence type="ECO:0000256" key="5">
    <source>
        <dbReference type="PROSITE-ProRule" id="PRU00169"/>
    </source>
</evidence>
<keyword evidence="4" id="KW-0804">Transcription</keyword>
<dbReference type="InterPro" id="IPR011006">
    <property type="entry name" value="CheY-like_superfamily"/>
</dbReference>
<evidence type="ECO:0000313" key="8">
    <source>
        <dbReference type="EMBL" id="MFB9674324.1"/>
    </source>
</evidence>
<dbReference type="PRINTS" id="PR00038">
    <property type="entry name" value="HTHLUXR"/>
</dbReference>
<keyword evidence="1 5" id="KW-0597">Phosphoprotein</keyword>
<dbReference type="InterPro" id="IPR001789">
    <property type="entry name" value="Sig_transdc_resp-reg_receiver"/>
</dbReference>
<organism evidence="8 9">
    <name type="scientific">Streptosporangium vulgare</name>
    <dbReference type="NCBI Taxonomy" id="46190"/>
    <lineage>
        <taxon>Bacteria</taxon>
        <taxon>Bacillati</taxon>
        <taxon>Actinomycetota</taxon>
        <taxon>Actinomycetes</taxon>
        <taxon>Streptosporangiales</taxon>
        <taxon>Streptosporangiaceae</taxon>
        <taxon>Streptosporangium</taxon>
    </lineage>
</organism>
<accession>A0ABV5T5H5</accession>
<dbReference type="EMBL" id="JBHMBS010000001">
    <property type="protein sequence ID" value="MFB9674324.1"/>
    <property type="molecule type" value="Genomic_DNA"/>
</dbReference>
<comment type="caution">
    <text evidence="8">The sequence shown here is derived from an EMBL/GenBank/DDBJ whole genome shotgun (WGS) entry which is preliminary data.</text>
</comment>
<dbReference type="PROSITE" id="PS00622">
    <property type="entry name" value="HTH_LUXR_1"/>
    <property type="match status" value="1"/>
</dbReference>
<evidence type="ECO:0000313" key="9">
    <source>
        <dbReference type="Proteomes" id="UP001589610"/>
    </source>
</evidence>
<evidence type="ECO:0000256" key="1">
    <source>
        <dbReference type="ARBA" id="ARBA00022553"/>
    </source>
</evidence>
<feature type="domain" description="Response regulatory" evidence="7">
    <location>
        <begin position="5"/>
        <end position="123"/>
    </location>
</feature>
<keyword evidence="9" id="KW-1185">Reference proteome</keyword>
<evidence type="ECO:0000256" key="4">
    <source>
        <dbReference type="ARBA" id="ARBA00023163"/>
    </source>
</evidence>